<evidence type="ECO:0000313" key="1">
    <source>
        <dbReference type="EMBL" id="KAJ8901474.1"/>
    </source>
</evidence>
<keyword evidence="2" id="KW-1185">Reference proteome</keyword>
<reference evidence="1 2" key="1">
    <citation type="journal article" date="2023" name="Nat. Commun.">
        <title>Origin of minicircular mitochondrial genomes in red algae.</title>
        <authorList>
            <person name="Lee Y."/>
            <person name="Cho C.H."/>
            <person name="Lee Y.M."/>
            <person name="Park S.I."/>
            <person name="Yang J.H."/>
            <person name="West J.A."/>
            <person name="Bhattacharya D."/>
            <person name="Yoon H.S."/>
        </authorList>
    </citation>
    <scope>NUCLEOTIDE SEQUENCE [LARGE SCALE GENOMIC DNA]</scope>
    <source>
        <strain evidence="1 2">CCMP1338</strain>
        <tissue evidence="1">Whole cell</tissue>
    </source>
</reference>
<proteinExistence type="predicted"/>
<comment type="caution">
    <text evidence="1">The sequence shown here is derived from an EMBL/GenBank/DDBJ whole genome shotgun (WGS) entry which is preliminary data.</text>
</comment>
<gene>
    <name evidence="1" type="ORF">NDN08_007320</name>
</gene>
<dbReference type="Proteomes" id="UP001157974">
    <property type="component" value="Unassembled WGS sequence"/>
</dbReference>
<dbReference type="AlphaFoldDB" id="A0AAV8UG69"/>
<protein>
    <submittedName>
        <fullName evidence="1">Uncharacterized protein</fullName>
    </submittedName>
</protein>
<sequence length="897" mass="96665">MVGFSADAAPVPCRHGSCSRAPKLIPSTRQVDCEGVGVLPDNIQLKKIPGIEENCVKVGDLLELPGNFAEIALKDAGSSSSAVDLLNNIVDPLETALKVALQSVSGRVNDNICFGNFKGSEFKAEINIDQDPMHFNKCKELPVLQDAEWSAFGFAVTAPFPGCFSTTGTMAFCAAVSICPETKLPSVAVVINAETLECMGENLGAATAGISAVAGKVISLGLDFLSWGISLSNSLVANVNIYTGHPDRDFKFVGYEVRGNYQDSIRLKIKLEKFKVPPVLGLSGDHKRIVSVRGVENVQFENLISSFTPDDDGDMLDVFESLQDVTIQGAIIMKLQLNFKFSEVKALRKVLPDSGAITIGESNLFFTTGSATPPGEEYAGLVVKPGVYGLIGSNAVPAIIKKLLEYALSFVGSILDLFPDWVPFKIDAKDLLDGINLDVGASDTLGFGFTVSTEQTAFVINAPLIFDFLGFITIECKTDYSSFKCKVDTEFNTKFFSAVAETIAEGVLWVINETDELFTDIGNVVGAAFEDAVDGVVSAFSEDNIKATAKLIEKGLISVGDDIADELKSWARWADTVFEDFADIMSDLTSDAVNEIAEFGNGLVDDAEQIFKDAGDDFESAAEHIANTFTCSGDSVVDAITGCKGCCIPMGDVVEALLNAGNNIDEAFETVVKLVSNIATSIGDIFFATRTSFRYENISPAKFDEFKCRRQNVIKVTKKYVFGIKVSEKRKKVGETSQESCLKSRLVEAKTVVVKFNATADAETKYLNTLNANRDAVFGAKLTKQEILDSAEMVCSRDISRDQVEAGKLTIPVTVTCSAKSIGSDGTFSGPVVTASRTKEINMSSTKTRGDMIDQLWNDVKRTLANRMTPTIAREPFIIHGGTLPQPIPFPALPVQP</sequence>
<name>A0AAV8UG69_9RHOD</name>
<dbReference type="EMBL" id="JAMWBK010000011">
    <property type="protein sequence ID" value="KAJ8901474.1"/>
    <property type="molecule type" value="Genomic_DNA"/>
</dbReference>
<evidence type="ECO:0000313" key="2">
    <source>
        <dbReference type="Proteomes" id="UP001157974"/>
    </source>
</evidence>
<organism evidence="1 2">
    <name type="scientific">Rhodosorus marinus</name>
    <dbReference type="NCBI Taxonomy" id="101924"/>
    <lineage>
        <taxon>Eukaryota</taxon>
        <taxon>Rhodophyta</taxon>
        <taxon>Stylonematophyceae</taxon>
        <taxon>Stylonematales</taxon>
        <taxon>Stylonemataceae</taxon>
        <taxon>Rhodosorus</taxon>
    </lineage>
</organism>
<accession>A0AAV8UG69</accession>